<name>E3T6I4_9BACT</name>
<evidence type="ECO:0008006" key="2">
    <source>
        <dbReference type="Google" id="ProtNLM"/>
    </source>
</evidence>
<protein>
    <recommendedName>
        <fullName evidence="2">Tetratricopeptide repeat protein</fullName>
    </recommendedName>
</protein>
<dbReference type="SUPFAM" id="SSF48452">
    <property type="entry name" value="TPR-like"/>
    <property type="match status" value="1"/>
</dbReference>
<reference evidence="1" key="2">
    <citation type="journal article" date="2010" name="Appl. Environ. Microbiol.">
        <title>Comparative analysis of acidobacterial genomic fragments from terrestrial and aquatic metagenomic libraries, with emphasis on acidobacteria subdivision 6.</title>
        <authorList>
            <person name="Kielak A.M."/>
            <person name="van Veen J.A."/>
            <person name="Kowalchuk G.A."/>
        </authorList>
    </citation>
    <scope>NUCLEOTIDE SEQUENCE</scope>
</reference>
<organism evidence="1">
    <name type="scientific">uncultured bacterium 70</name>
    <dbReference type="NCBI Taxonomy" id="698392"/>
    <lineage>
        <taxon>Bacteria</taxon>
        <taxon>environmental samples</taxon>
    </lineage>
</organism>
<dbReference type="Gene3D" id="1.25.40.10">
    <property type="entry name" value="Tetratricopeptide repeat domain"/>
    <property type="match status" value="1"/>
</dbReference>
<dbReference type="InterPro" id="IPR011990">
    <property type="entry name" value="TPR-like_helical_dom_sf"/>
</dbReference>
<proteinExistence type="predicted"/>
<evidence type="ECO:0000313" key="1">
    <source>
        <dbReference type="EMBL" id="ADC35928.1"/>
    </source>
</evidence>
<reference evidence="1" key="1">
    <citation type="submission" date="2009-12" db="EMBL/GenBank/DDBJ databases">
        <authorList>
            <person name="Kielak A."/>
            <person name="van Veen J.A."/>
            <person name="Kowalchuk G.A."/>
        </authorList>
    </citation>
    <scope>NUCLEOTIDE SEQUENCE</scope>
</reference>
<dbReference type="AlphaFoldDB" id="E3T6I4"/>
<dbReference type="EMBL" id="GU260705">
    <property type="protein sequence ID" value="ADC35928.1"/>
    <property type="molecule type" value="Genomic_DNA"/>
</dbReference>
<accession>E3T6I4</accession>
<sequence length="315" mass="33939">MTDDQNDIDAQASVLMKSGIRLFDEGSAEAAAEALGYFDRALLLRRTLPIDAVPVFRYGLAACLLNRADALVRLGGDDNLSDALGAYDEASSLLQALPLSDDPRFPRRLAMAHQNRGVALQIRDAADPRAVAAFGEALTVLGAPEAASIADRQYLQGATLANLANAWTSRQEEGAAVSARQAATDAMVLVAETEAADVDAAEVGLKARHVLCRTVARQLSTTGPLSDGVHEATDAVDDGLRLVRLWEQKGVEQFRPIAADLFRFGAMVYGTFQPHFLEEFLHDQLDPASAPEAYFESAEMRAAFARVRRALENNA</sequence>